<dbReference type="AlphaFoldDB" id="A0A023FCZ8"/>
<keyword evidence="1" id="KW-0732">Signal</keyword>
<accession>A0A023FCZ8</accession>
<evidence type="ECO:0000256" key="1">
    <source>
        <dbReference type="SAM" id="SignalP"/>
    </source>
</evidence>
<proteinExistence type="evidence at transcript level"/>
<evidence type="ECO:0000313" key="2">
    <source>
        <dbReference type="EMBL" id="JAC18728.1"/>
    </source>
</evidence>
<dbReference type="EMBL" id="GBBK01005754">
    <property type="protein sequence ID" value="JAC18728.1"/>
    <property type="molecule type" value="mRNA"/>
</dbReference>
<name>A0A023FCZ8_AMBCJ</name>
<protein>
    <submittedName>
        <fullName evidence="2">Putative secreted protein</fullName>
    </submittedName>
</protein>
<feature type="chain" id="PRO_5001519718" evidence="1">
    <location>
        <begin position="22"/>
        <end position="69"/>
    </location>
</feature>
<feature type="signal peptide" evidence="1">
    <location>
        <begin position="1"/>
        <end position="21"/>
    </location>
</feature>
<organism evidence="2">
    <name type="scientific">Amblyomma cajennense</name>
    <name type="common">Cayenne tick</name>
    <name type="synonym">Acarus cajennensis</name>
    <dbReference type="NCBI Taxonomy" id="34607"/>
    <lineage>
        <taxon>Eukaryota</taxon>
        <taxon>Metazoa</taxon>
        <taxon>Ecdysozoa</taxon>
        <taxon>Arthropoda</taxon>
        <taxon>Chelicerata</taxon>
        <taxon>Arachnida</taxon>
        <taxon>Acari</taxon>
        <taxon>Parasitiformes</taxon>
        <taxon>Ixodida</taxon>
        <taxon>Ixodoidea</taxon>
        <taxon>Ixodidae</taxon>
        <taxon>Amblyomminae</taxon>
        <taxon>Amblyomma</taxon>
    </lineage>
</organism>
<reference evidence="2" key="1">
    <citation type="submission" date="2014-03" db="EMBL/GenBank/DDBJ databases">
        <title>The sialotranscriptome of Amblyomma triste, Amblyomma parvum and Amblyomma cajennense ticks, uncovered by 454-based RNA-seq.</title>
        <authorList>
            <person name="Garcia G.R."/>
            <person name="Gardinassi L.G."/>
            <person name="Ribeiro J.M."/>
            <person name="Anatriello E."/>
            <person name="Ferreira B.R."/>
            <person name="Moreira H.N."/>
            <person name="Mafra C."/>
            <person name="Olegario M.M."/>
            <person name="Szabo P.J."/>
            <person name="Miranda-Santos I.K."/>
            <person name="Maruyama S.R."/>
        </authorList>
    </citation>
    <scope>NUCLEOTIDE SEQUENCE</scope>
    <source>
        <strain evidence="2">Uberlandia</strain>
        <tissue evidence="2">Salivary glands</tissue>
    </source>
</reference>
<sequence length="69" mass="7869">MYIVTATGATLLSSVSVVIHAITNGQSVYNRLYRNICQYYVLTAVTKIYDVAYKFHVLNVLARLEYLLH</sequence>